<feature type="domain" description="Histidine kinase" evidence="9">
    <location>
        <begin position="402"/>
        <end position="615"/>
    </location>
</feature>
<dbReference type="InterPro" id="IPR036890">
    <property type="entry name" value="HATPase_C_sf"/>
</dbReference>
<comment type="function">
    <text evidence="7">May play the central regulatory role in sporulation. It may be an element of the effector pathway responsible for the activation of sporulation genes in response to nutritional stress. Spo0A may act in concert with spo0H (a sigma factor) to control the expression of some genes that are critical to the sporulation process.</text>
</comment>
<dbReference type="SUPFAM" id="SSF52172">
    <property type="entry name" value="CheY-like"/>
    <property type="match status" value="1"/>
</dbReference>
<accession>B1I5V3</accession>
<dbReference type="InterPro" id="IPR003594">
    <property type="entry name" value="HATPase_dom"/>
</dbReference>
<name>B1I5V3_DESAP</name>
<dbReference type="eggNOG" id="COG0784">
    <property type="taxonomic scope" value="Bacteria"/>
</dbReference>
<dbReference type="InterPro" id="IPR003661">
    <property type="entry name" value="HisK_dim/P_dom"/>
</dbReference>
<dbReference type="SUPFAM" id="SSF47384">
    <property type="entry name" value="Homodimeric domain of signal transducing histidine kinase"/>
    <property type="match status" value="1"/>
</dbReference>
<dbReference type="SMART" id="SM00448">
    <property type="entry name" value="REC"/>
    <property type="match status" value="1"/>
</dbReference>
<reference evidence="12" key="1">
    <citation type="submission" date="2007-10" db="EMBL/GenBank/DDBJ databases">
        <title>Complete sequence of chromosome of Desulforudis audaxviator MP104C.</title>
        <authorList>
            <person name="Copeland A."/>
            <person name="Lucas S."/>
            <person name="Lapidus A."/>
            <person name="Barry K."/>
            <person name="Glavina del Rio T."/>
            <person name="Dalin E."/>
            <person name="Tice H."/>
            <person name="Bruce D."/>
            <person name="Pitluck S."/>
            <person name="Lowry S.R."/>
            <person name="Larimer F."/>
            <person name="Land M.L."/>
            <person name="Hauser L."/>
            <person name="Kyrpides N."/>
            <person name="Ivanova N.N."/>
            <person name="Richardson P."/>
        </authorList>
    </citation>
    <scope>NUCLEOTIDE SEQUENCE [LARGE SCALE GENOMIC DNA]</scope>
    <source>
        <strain evidence="12">MP104C</strain>
    </source>
</reference>
<dbReference type="GO" id="GO:0000155">
    <property type="term" value="F:phosphorelay sensor kinase activity"/>
    <property type="evidence" value="ECO:0007669"/>
    <property type="project" value="InterPro"/>
</dbReference>
<evidence type="ECO:0000256" key="3">
    <source>
        <dbReference type="ARBA" id="ARBA00018672"/>
    </source>
</evidence>
<protein>
    <recommendedName>
        <fullName evidence="3">Stage 0 sporulation protein A homolog</fullName>
        <ecNumber evidence="2">2.7.13.3</ecNumber>
    </recommendedName>
</protein>
<dbReference type="InterPro" id="IPR004358">
    <property type="entry name" value="Sig_transdc_His_kin-like_C"/>
</dbReference>
<dbReference type="SMART" id="SM00388">
    <property type="entry name" value="HisKA"/>
    <property type="match status" value="1"/>
</dbReference>
<feature type="modified residue" description="4-aspartylphosphate" evidence="8">
    <location>
        <position position="684"/>
    </location>
</feature>
<dbReference type="EC" id="2.7.13.3" evidence="2"/>
<gene>
    <name evidence="11" type="ordered locus">Daud_1908</name>
</gene>
<dbReference type="Proteomes" id="UP000008544">
    <property type="component" value="Chromosome"/>
</dbReference>
<dbReference type="Pfam" id="PF00072">
    <property type="entry name" value="Response_reg"/>
    <property type="match status" value="1"/>
</dbReference>
<proteinExistence type="predicted"/>
<keyword evidence="12" id="KW-1185">Reference proteome</keyword>
<evidence type="ECO:0000256" key="4">
    <source>
        <dbReference type="ARBA" id="ARBA00022553"/>
    </source>
</evidence>
<dbReference type="InterPro" id="IPR036097">
    <property type="entry name" value="HisK_dim/P_sf"/>
</dbReference>
<dbReference type="PROSITE" id="PS50109">
    <property type="entry name" value="HIS_KIN"/>
    <property type="match status" value="1"/>
</dbReference>
<dbReference type="PROSITE" id="PS50110">
    <property type="entry name" value="RESPONSE_REGULATORY"/>
    <property type="match status" value="1"/>
</dbReference>
<comment type="catalytic activity">
    <reaction evidence="1">
        <text>ATP + protein L-histidine = ADP + protein N-phospho-L-histidine.</text>
        <dbReference type="EC" id="2.7.13.3"/>
    </reaction>
</comment>
<dbReference type="Pfam" id="PF14417">
    <property type="entry name" value="MEDS"/>
    <property type="match status" value="1"/>
</dbReference>
<keyword evidence="4 8" id="KW-0597">Phosphoprotein</keyword>
<keyword evidence="5 11" id="KW-0808">Transferase</keyword>
<dbReference type="eggNOG" id="COG4191">
    <property type="taxonomic scope" value="Bacteria"/>
</dbReference>
<dbReference type="SMART" id="SM00387">
    <property type="entry name" value="HATPase_c"/>
    <property type="match status" value="1"/>
</dbReference>
<dbReference type="STRING" id="477974.Daud_1908"/>
<evidence type="ECO:0000256" key="8">
    <source>
        <dbReference type="PROSITE-ProRule" id="PRU00169"/>
    </source>
</evidence>
<keyword evidence="5 11" id="KW-0418">Kinase</keyword>
<dbReference type="SUPFAM" id="SSF55874">
    <property type="entry name" value="ATPase domain of HSP90 chaperone/DNA topoisomerase II/histidine kinase"/>
    <property type="match status" value="1"/>
</dbReference>
<dbReference type="OrthoDB" id="9784397at2"/>
<dbReference type="CDD" id="cd00156">
    <property type="entry name" value="REC"/>
    <property type="match status" value="1"/>
</dbReference>
<dbReference type="KEGG" id="dau:Daud_1908"/>
<evidence type="ECO:0000256" key="5">
    <source>
        <dbReference type="ARBA" id="ARBA00022777"/>
    </source>
</evidence>
<dbReference type="InterPro" id="IPR011006">
    <property type="entry name" value="CheY-like_superfamily"/>
</dbReference>
<dbReference type="PANTHER" id="PTHR43065">
    <property type="entry name" value="SENSOR HISTIDINE KINASE"/>
    <property type="match status" value="1"/>
</dbReference>
<reference evidence="11 12" key="2">
    <citation type="journal article" date="2008" name="Science">
        <title>Environmental genomics reveals a single-species ecosystem deep within Earth.</title>
        <authorList>
            <person name="Chivian D."/>
            <person name="Brodie E.L."/>
            <person name="Alm E.J."/>
            <person name="Culley D.E."/>
            <person name="Dehal P.S."/>
            <person name="Desantis T.Z."/>
            <person name="Gihring T.M."/>
            <person name="Lapidus A."/>
            <person name="Lin L.H."/>
            <person name="Lowry S.R."/>
            <person name="Moser D.P."/>
            <person name="Richardson P.M."/>
            <person name="Southam G."/>
            <person name="Wanger G."/>
            <person name="Pratt L.M."/>
            <person name="Andersen G.L."/>
            <person name="Hazen T.C."/>
            <person name="Brockman F.J."/>
            <person name="Arkin A.P."/>
            <person name="Onstott T.C."/>
        </authorList>
    </citation>
    <scope>NUCLEOTIDE SEQUENCE [LARGE SCALE GENOMIC DNA]</scope>
    <source>
        <strain evidence="11 12">MP104C</strain>
    </source>
</reference>
<dbReference type="PRINTS" id="PR00344">
    <property type="entry name" value="BCTRLSENSOR"/>
</dbReference>
<keyword evidence="6" id="KW-0902">Two-component regulatory system</keyword>
<dbReference type="SUPFAM" id="SSF55781">
    <property type="entry name" value="GAF domain-like"/>
    <property type="match status" value="1"/>
</dbReference>
<evidence type="ECO:0000259" key="10">
    <source>
        <dbReference type="PROSITE" id="PS50110"/>
    </source>
</evidence>
<dbReference type="RefSeq" id="WP_012302977.1">
    <property type="nucleotide sequence ID" value="NC_010424.1"/>
</dbReference>
<sequence length="772" mass="85012">MPEHSLGLLDLPRGSHAVLLTSRSNFNYEPIAEFIAAGLAAGERCLVLTGDGRFAERFSHWFQQVRERGALDLKPLYEYVAREQFGFRASDGFYLREGTFRSDVVIRQWRHLLAEARAAGHRGLRVVGEVGWLWHSVNLRGFLRYEDELSQRLPDGDFTALCVYFAEDLKPVDLEQLIQSHTDGFFQTREGLVRPPAGKRLLSVLHSSLINTARLVEANRQITFLGQLAGAISYKHEPSEIARTSVDLLVRYLEARAGFLMEIDFASGAVGEVATVGLEPAEVGNIRALEPPELGRTRCYQAAVNGLPLIQSRSDCPLCDRFFRCDDGLCLVIPVKHLQKRIGALVIVCENTADLANLGTDWLLAVGDTIGTAYEYQKQHRRWIQENSRAEKMRSLGILTSGIAHDFNNLLAVIIGNLQLAREKTTDRFLQANLEQAYTAARDASALVRRVQEFYRPAAREFRLVSVSELVRDAVTLTRNRWHNAALAEGVHIEIVQDLRSAAFVSGAASALRDALVNILINAFDAVNGRGGTVTIRTWDTGSSINVSVSDDGCGIPPEALPYVFDPFFTTKGERGSGLGLGITHNIITAHGGSIGVQSTPGQGTTFDIVLPAAQPEPQAPEESGRPPESHNYAEVLLIDDEPVVLDTLKGLLSALGCRVQAAAGGYEALELLEHNRFDAVFCDLAMPGLNGLEVGVRVKSAYPDLPFVLVTGWVDPVLDEVMKESVDLVLRKPVMLSDLRGALQRVVRLPVPDRVKNRPGRDRRAGRARPE</sequence>
<evidence type="ECO:0000259" key="9">
    <source>
        <dbReference type="PROSITE" id="PS50109"/>
    </source>
</evidence>
<evidence type="ECO:0000256" key="6">
    <source>
        <dbReference type="ARBA" id="ARBA00023012"/>
    </source>
</evidence>
<dbReference type="Gene3D" id="3.40.50.2300">
    <property type="match status" value="1"/>
</dbReference>
<dbReference type="Pfam" id="PF02518">
    <property type="entry name" value="HATPase_c"/>
    <property type="match status" value="1"/>
</dbReference>
<evidence type="ECO:0000313" key="11">
    <source>
        <dbReference type="EMBL" id="ACA60401.1"/>
    </source>
</evidence>
<feature type="domain" description="Response regulatory" evidence="10">
    <location>
        <begin position="635"/>
        <end position="748"/>
    </location>
</feature>
<evidence type="ECO:0000313" key="12">
    <source>
        <dbReference type="Proteomes" id="UP000008544"/>
    </source>
</evidence>
<organism evidence="11 12">
    <name type="scientific">Desulforudis audaxviator (strain MP104C)</name>
    <dbReference type="NCBI Taxonomy" id="477974"/>
    <lineage>
        <taxon>Bacteria</taxon>
        <taxon>Bacillati</taxon>
        <taxon>Bacillota</taxon>
        <taxon>Clostridia</taxon>
        <taxon>Thermoanaerobacterales</taxon>
        <taxon>Candidatus Desulforudaceae</taxon>
        <taxon>Candidatus Desulforudis</taxon>
    </lineage>
</organism>
<evidence type="ECO:0000256" key="1">
    <source>
        <dbReference type="ARBA" id="ARBA00000085"/>
    </source>
</evidence>
<dbReference type="Gene3D" id="3.30.450.40">
    <property type="match status" value="1"/>
</dbReference>
<evidence type="ECO:0000256" key="2">
    <source>
        <dbReference type="ARBA" id="ARBA00012438"/>
    </source>
</evidence>
<dbReference type="Gene3D" id="1.10.287.130">
    <property type="match status" value="1"/>
</dbReference>
<dbReference type="InterPro" id="IPR005467">
    <property type="entry name" value="His_kinase_dom"/>
</dbReference>
<dbReference type="HOGENOM" id="CLU_361984_0_0_9"/>
<evidence type="ECO:0000256" key="7">
    <source>
        <dbReference type="ARBA" id="ARBA00024867"/>
    </source>
</evidence>
<dbReference type="CDD" id="cd00082">
    <property type="entry name" value="HisKA"/>
    <property type="match status" value="1"/>
</dbReference>
<dbReference type="InterPro" id="IPR029016">
    <property type="entry name" value="GAF-like_dom_sf"/>
</dbReference>
<dbReference type="EMBL" id="CP000860">
    <property type="protein sequence ID" value="ACA60401.1"/>
    <property type="molecule type" value="Genomic_DNA"/>
</dbReference>
<dbReference type="PANTHER" id="PTHR43065:SF42">
    <property type="entry name" value="TWO-COMPONENT SENSOR PPRA"/>
    <property type="match status" value="1"/>
</dbReference>
<dbReference type="InterPro" id="IPR025847">
    <property type="entry name" value="MEDS_domain"/>
</dbReference>
<dbReference type="InterPro" id="IPR001789">
    <property type="entry name" value="Sig_transdc_resp-reg_receiver"/>
</dbReference>
<dbReference type="Gene3D" id="3.30.565.10">
    <property type="entry name" value="Histidine kinase-like ATPase, C-terminal domain"/>
    <property type="match status" value="1"/>
</dbReference>
<dbReference type="Pfam" id="PF00512">
    <property type="entry name" value="HisKA"/>
    <property type="match status" value="1"/>
</dbReference>
<dbReference type="AlphaFoldDB" id="B1I5V3"/>